<evidence type="ECO:0000313" key="4">
    <source>
        <dbReference type="EMBL" id="GAT53426.1"/>
    </source>
</evidence>
<sequence length="400" mass="43911">MPPRSRFLAADLSHNGAVACGHLSRVKRPKALAGPTNGRRTILPRRREVFLHPPFFSPSASHPRSPSDTIPSPFTPAGLVNNPQWASPREYDMTSEFGFSPALLDAALPSGGFTPNASPDLHRSLGALSLQGEDPGLLPPLSFPARGLPEPTIVFSPSYENSGLEAYPSHHTYPEVRYGQNFAGDGPSALFSGSQSVAVPHLTSRRFDYPHVETNLAVPREATFLQPPQARRYSHGESNAQRFRFETPSPSPEEPFHSPLPMRASTSLPNLYEEHPIVMAPEVNATVSPTNVIMGQPLATPANIQAATLRRKKPARFFCDRQGCGQSFTANHNLKHHQRAHDNIRTHECPYKELGCDYAAGTRTVLKRHKARCQKRPDFLPRKSSSMAASSSQAMARRGD</sequence>
<dbReference type="SUPFAM" id="SSF57667">
    <property type="entry name" value="beta-beta-alpha zinc fingers"/>
    <property type="match status" value="1"/>
</dbReference>
<reference evidence="4" key="1">
    <citation type="submission" date="2014-09" db="EMBL/GenBank/DDBJ databases">
        <title>Genome sequence of the luminous mushroom Mycena chlorophos for searching fungal bioluminescence genes.</title>
        <authorList>
            <person name="Tanaka Y."/>
            <person name="Kasuga D."/>
            <person name="Oba Y."/>
            <person name="Hase S."/>
            <person name="Sato K."/>
            <person name="Oba Y."/>
            <person name="Sakakibara Y."/>
        </authorList>
    </citation>
    <scope>NUCLEOTIDE SEQUENCE</scope>
</reference>
<dbReference type="Proteomes" id="UP000815677">
    <property type="component" value="Unassembled WGS sequence"/>
</dbReference>
<keyword evidence="1" id="KW-0479">Metal-binding</keyword>
<name>A0ABQ0LU26_MYCCL</name>
<protein>
    <recommendedName>
        <fullName evidence="3">C2H2-type domain-containing protein</fullName>
    </recommendedName>
</protein>
<feature type="domain" description="C2H2-type" evidence="3">
    <location>
        <begin position="317"/>
        <end position="346"/>
    </location>
</feature>
<proteinExistence type="predicted"/>
<dbReference type="PROSITE" id="PS00028">
    <property type="entry name" value="ZINC_FINGER_C2H2_1"/>
    <property type="match status" value="1"/>
</dbReference>
<feature type="compositionally biased region" description="Low complexity" evidence="2">
    <location>
        <begin position="384"/>
        <end position="400"/>
    </location>
</feature>
<evidence type="ECO:0000259" key="3">
    <source>
        <dbReference type="PROSITE" id="PS50157"/>
    </source>
</evidence>
<accession>A0ABQ0LU26</accession>
<evidence type="ECO:0000256" key="1">
    <source>
        <dbReference type="PROSITE-ProRule" id="PRU00042"/>
    </source>
</evidence>
<gene>
    <name evidence="4" type="ORF">MCHLO_10374</name>
</gene>
<keyword evidence="1" id="KW-0863">Zinc-finger</keyword>
<organism evidence="4 5">
    <name type="scientific">Mycena chlorophos</name>
    <name type="common">Agaric fungus</name>
    <name type="synonym">Agaricus chlorophos</name>
    <dbReference type="NCBI Taxonomy" id="658473"/>
    <lineage>
        <taxon>Eukaryota</taxon>
        <taxon>Fungi</taxon>
        <taxon>Dikarya</taxon>
        <taxon>Basidiomycota</taxon>
        <taxon>Agaricomycotina</taxon>
        <taxon>Agaricomycetes</taxon>
        <taxon>Agaricomycetidae</taxon>
        <taxon>Agaricales</taxon>
        <taxon>Marasmiineae</taxon>
        <taxon>Mycenaceae</taxon>
        <taxon>Mycena</taxon>
    </lineage>
</organism>
<dbReference type="InterPro" id="IPR013087">
    <property type="entry name" value="Znf_C2H2_type"/>
</dbReference>
<keyword evidence="1" id="KW-0862">Zinc</keyword>
<dbReference type="InterPro" id="IPR036236">
    <property type="entry name" value="Znf_C2H2_sf"/>
</dbReference>
<feature type="region of interest" description="Disordered" evidence="2">
    <location>
        <begin position="55"/>
        <end position="86"/>
    </location>
</feature>
<dbReference type="Gene3D" id="3.30.160.60">
    <property type="entry name" value="Classic Zinc Finger"/>
    <property type="match status" value="1"/>
</dbReference>
<feature type="compositionally biased region" description="Low complexity" evidence="2">
    <location>
        <begin position="55"/>
        <end position="67"/>
    </location>
</feature>
<evidence type="ECO:0000256" key="2">
    <source>
        <dbReference type="SAM" id="MobiDB-lite"/>
    </source>
</evidence>
<feature type="region of interest" description="Disordered" evidence="2">
    <location>
        <begin position="372"/>
        <end position="400"/>
    </location>
</feature>
<keyword evidence="5" id="KW-1185">Reference proteome</keyword>
<dbReference type="PROSITE" id="PS50157">
    <property type="entry name" value="ZINC_FINGER_C2H2_2"/>
    <property type="match status" value="1"/>
</dbReference>
<dbReference type="EMBL" id="DF848307">
    <property type="protein sequence ID" value="GAT53426.1"/>
    <property type="molecule type" value="Genomic_DNA"/>
</dbReference>
<evidence type="ECO:0000313" key="5">
    <source>
        <dbReference type="Proteomes" id="UP000815677"/>
    </source>
</evidence>